<keyword evidence="2 4" id="KW-0238">DNA-binding</keyword>
<dbReference type="Pfam" id="PF00589">
    <property type="entry name" value="Phage_integrase"/>
    <property type="match status" value="1"/>
</dbReference>
<evidence type="ECO:0000256" key="2">
    <source>
        <dbReference type="ARBA" id="ARBA00023125"/>
    </source>
</evidence>
<comment type="caution">
    <text evidence="7">The sequence shown here is derived from an EMBL/GenBank/DDBJ whole genome shotgun (WGS) entry which is preliminary data.</text>
</comment>
<dbReference type="InterPro" id="IPR004107">
    <property type="entry name" value="Integrase_SAM-like_N"/>
</dbReference>
<sequence length="324" mass="36397">MVVQEAMIEDTDWESLSKKERAEMVKKALKKGDAETLVSLTSHNLVLYGRGGAATSPHTIRSYRAGVRQFLRYAFAKGWKRLLEYDTDLTIGYIRGLQKAGVTPGTINNRRSAAKAFYRALRWAGLITADPFADTPRAQEQVEKWEKREAYSKEDLAKLMAVADPDERLFLLLGSHAGLRISEMISVTWARVDMQARTMKITGKGNKTALVHMSSALHEALESTPAEMRQEYLLPWRNPKTLRLVLRSLCVHAGVKYAKRQVHGLRHSCATNLLADTGDLYVVARHLRHSSVSTTETYAKVNPERLTSALRKWADEAGAESETK</sequence>
<name>A0ABP9VDH8_9DEIO</name>
<dbReference type="Gene3D" id="1.10.443.10">
    <property type="entry name" value="Intergrase catalytic core"/>
    <property type="match status" value="1"/>
</dbReference>
<gene>
    <name evidence="7" type="primary">xerC_7</name>
    <name evidence="7" type="ORF">Dxin01_03037</name>
</gene>
<dbReference type="InterPro" id="IPR010998">
    <property type="entry name" value="Integrase_recombinase_N"/>
</dbReference>
<keyword evidence="3" id="KW-0233">DNA recombination</keyword>
<evidence type="ECO:0000256" key="1">
    <source>
        <dbReference type="ARBA" id="ARBA00022908"/>
    </source>
</evidence>
<evidence type="ECO:0000256" key="4">
    <source>
        <dbReference type="PROSITE-ProRule" id="PRU01248"/>
    </source>
</evidence>
<organism evidence="7 8">
    <name type="scientific">Deinococcus xinjiangensis</name>
    <dbReference type="NCBI Taxonomy" id="457454"/>
    <lineage>
        <taxon>Bacteria</taxon>
        <taxon>Thermotogati</taxon>
        <taxon>Deinococcota</taxon>
        <taxon>Deinococci</taxon>
        <taxon>Deinococcales</taxon>
        <taxon>Deinococcaceae</taxon>
        <taxon>Deinococcus</taxon>
    </lineage>
</organism>
<dbReference type="PANTHER" id="PTHR30349:SF81">
    <property type="entry name" value="TYROSINE RECOMBINASE XERC"/>
    <property type="match status" value="1"/>
</dbReference>
<dbReference type="PROSITE" id="PS51898">
    <property type="entry name" value="TYR_RECOMBINASE"/>
    <property type="match status" value="1"/>
</dbReference>
<accession>A0ABP9VDH8</accession>
<evidence type="ECO:0000259" key="5">
    <source>
        <dbReference type="PROSITE" id="PS51898"/>
    </source>
</evidence>
<evidence type="ECO:0000313" key="7">
    <source>
        <dbReference type="EMBL" id="GAA5503282.1"/>
    </source>
</evidence>
<dbReference type="Gene3D" id="1.10.150.130">
    <property type="match status" value="1"/>
</dbReference>
<dbReference type="CDD" id="cd00397">
    <property type="entry name" value="DNA_BRE_C"/>
    <property type="match status" value="1"/>
</dbReference>
<reference evidence="7 8" key="1">
    <citation type="submission" date="2024-02" db="EMBL/GenBank/DDBJ databases">
        <title>Deinococcus xinjiangensis NBRC 107630.</title>
        <authorList>
            <person name="Ichikawa N."/>
            <person name="Katano-Makiyama Y."/>
            <person name="Hidaka K."/>
        </authorList>
    </citation>
    <scope>NUCLEOTIDE SEQUENCE [LARGE SCALE GENOMIC DNA]</scope>
    <source>
        <strain evidence="7 8">NBRC 107630</strain>
    </source>
</reference>
<protein>
    <submittedName>
        <fullName evidence="7">Tyrosine recombinase XerC</fullName>
    </submittedName>
</protein>
<dbReference type="InterPro" id="IPR002104">
    <property type="entry name" value="Integrase_catalytic"/>
</dbReference>
<dbReference type="InterPro" id="IPR013762">
    <property type="entry name" value="Integrase-like_cat_sf"/>
</dbReference>
<dbReference type="InterPro" id="IPR050090">
    <property type="entry name" value="Tyrosine_recombinase_XerCD"/>
</dbReference>
<evidence type="ECO:0000259" key="6">
    <source>
        <dbReference type="PROSITE" id="PS51900"/>
    </source>
</evidence>
<evidence type="ECO:0000313" key="8">
    <source>
        <dbReference type="Proteomes" id="UP001458946"/>
    </source>
</evidence>
<dbReference type="InterPro" id="IPR011010">
    <property type="entry name" value="DNA_brk_join_enz"/>
</dbReference>
<evidence type="ECO:0000256" key="3">
    <source>
        <dbReference type="ARBA" id="ARBA00023172"/>
    </source>
</evidence>
<feature type="domain" description="Core-binding (CB)" evidence="6">
    <location>
        <begin position="31"/>
        <end position="122"/>
    </location>
</feature>
<dbReference type="SUPFAM" id="SSF56349">
    <property type="entry name" value="DNA breaking-rejoining enzymes"/>
    <property type="match status" value="1"/>
</dbReference>
<feature type="domain" description="Tyr recombinase" evidence="5">
    <location>
        <begin position="146"/>
        <end position="311"/>
    </location>
</feature>
<proteinExistence type="predicted"/>
<keyword evidence="8" id="KW-1185">Reference proteome</keyword>
<dbReference type="PANTHER" id="PTHR30349">
    <property type="entry name" value="PHAGE INTEGRASE-RELATED"/>
    <property type="match status" value="1"/>
</dbReference>
<dbReference type="Proteomes" id="UP001458946">
    <property type="component" value="Unassembled WGS sequence"/>
</dbReference>
<dbReference type="EMBL" id="BAABRN010000044">
    <property type="protein sequence ID" value="GAA5503282.1"/>
    <property type="molecule type" value="Genomic_DNA"/>
</dbReference>
<dbReference type="Pfam" id="PF02899">
    <property type="entry name" value="Phage_int_SAM_1"/>
    <property type="match status" value="1"/>
</dbReference>
<dbReference type="PROSITE" id="PS51900">
    <property type="entry name" value="CB"/>
    <property type="match status" value="1"/>
</dbReference>
<dbReference type="InterPro" id="IPR044068">
    <property type="entry name" value="CB"/>
</dbReference>
<keyword evidence="1" id="KW-0229">DNA integration</keyword>